<name>A0A8S5SX28_9CAUD</name>
<organism evidence="1">
    <name type="scientific">Myoviridae sp. ctLYp5</name>
    <dbReference type="NCBI Taxonomy" id="2827680"/>
    <lineage>
        <taxon>Viruses</taxon>
        <taxon>Duplodnaviria</taxon>
        <taxon>Heunggongvirae</taxon>
        <taxon>Uroviricota</taxon>
        <taxon>Caudoviricetes</taxon>
    </lineage>
</organism>
<evidence type="ECO:0000313" key="1">
    <source>
        <dbReference type="EMBL" id="DAF55534.1"/>
    </source>
</evidence>
<protein>
    <submittedName>
        <fullName evidence="1">Uncharacterized protein</fullName>
    </submittedName>
</protein>
<reference evidence="1" key="1">
    <citation type="journal article" date="2021" name="Proc. Natl. Acad. Sci. U.S.A.">
        <title>A Catalog of Tens of Thousands of Viruses from Human Metagenomes Reveals Hidden Associations with Chronic Diseases.</title>
        <authorList>
            <person name="Tisza M.J."/>
            <person name="Buck C.B."/>
        </authorList>
    </citation>
    <scope>NUCLEOTIDE SEQUENCE</scope>
    <source>
        <strain evidence="1">CtLYp5</strain>
    </source>
</reference>
<sequence length="135" mass="14831">MKKTLLAMILAVISSMVMAKSEAEQFGLQYIETPPGTNYKVYGSGEFMFIDARATGRFASMSISTIKQQQQAGYAIIPARNFDEMNRNGQFAQTYSVDCGTNVVYDGNGQSNRVSELNPLHQVASNLACLILDTE</sequence>
<dbReference type="EMBL" id="BK032693">
    <property type="protein sequence ID" value="DAF55534.1"/>
    <property type="molecule type" value="Genomic_DNA"/>
</dbReference>
<accession>A0A8S5SX28</accession>
<proteinExistence type="predicted"/>